<dbReference type="Proteomes" id="UP000001070">
    <property type="component" value="Unassembled WGS sequence"/>
</dbReference>
<evidence type="ECO:0000313" key="3">
    <source>
        <dbReference type="Proteomes" id="UP000001070"/>
    </source>
</evidence>
<dbReference type="Pfam" id="PF03564">
    <property type="entry name" value="DUF1759"/>
    <property type="match status" value="1"/>
</dbReference>
<dbReference type="AlphaFoldDB" id="B4K1K1"/>
<organism evidence="3">
    <name type="scientific">Drosophila grimshawi</name>
    <name type="common">Hawaiian fruit fly</name>
    <name type="synonym">Idiomyia grimshawi</name>
    <dbReference type="NCBI Taxonomy" id="7222"/>
    <lineage>
        <taxon>Eukaryota</taxon>
        <taxon>Metazoa</taxon>
        <taxon>Ecdysozoa</taxon>
        <taxon>Arthropoda</taxon>
        <taxon>Hexapoda</taxon>
        <taxon>Insecta</taxon>
        <taxon>Pterygota</taxon>
        <taxon>Neoptera</taxon>
        <taxon>Endopterygota</taxon>
        <taxon>Diptera</taxon>
        <taxon>Brachycera</taxon>
        <taxon>Muscomorpha</taxon>
        <taxon>Ephydroidea</taxon>
        <taxon>Drosophilidae</taxon>
        <taxon>Drosophila</taxon>
        <taxon>Hawaiian Drosophila</taxon>
    </lineage>
</organism>
<dbReference type="PhylomeDB" id="B4K1K1"/>
<keyword evidence="3" id="KW-1185">Reference proteome</keyword>
<evidence type="ECO:0000313" key="2">
    <source>
        <dbReference type="EMBL" id="EDW04536.1"/>
    </source>
</evidence>
<dbReference type="InterPro" id="IPR021109">
    <property type="entry name" value="Peptidase_aspartic_dom_sf"/>
</dbReference>
<dbReference type="InterPro" id="IPR005312">
    <property type="entry name" value="DUF1759"/>
</dbReference>
<proteinExistence type="predicted"/>
<name>B4K1K1_DROGR</name>
<gene>
    <name evidence="2" type="primary">Dgri\GH22163</name>
    <name evidence="2" type="ORF">Dgri_GH22163</name>
</gene>
<dbReference type="HOGENOM" id="CLU_960663_0_0_1"/>
<dbReference type="eggNOG" id="ENOG502RTNU">
    <property type="taxonomic scope" value="Eukaryota"/>
</dbReference>
<dbReference type="InParanoid" id="B4K1K1"/>
<protein>
    <submittedName>
        <fullName evidence="2">GH22163</fullName>
    </submittedName>
</protein>
<feature type="region of interest" description="Disordered" evidence="1">
    <location>
        <begin position="251"/>
        <end position="276"/>
    </location>
</feature>
<reference evidence="2 3" key="1">
    <citation type="journal article" date="2007" name="Nature">
        <title>Evolution of genes and genomes on the Drosophila phylogeny.</title>
        <authorList>
            <consortium name="Drosophila 12 Genomes Consortium"/>
            <person name="Clark A.G."/>
            <person name="Eisen M.B."/>
            <person name="Smith D.R."/>
            <person name="Bergman C.M."/>
            <person name="Oliver B."/>
            <person name="Markow T.A."/>
            <person name="Kaufman T.C."/>
            <person name="Kellis M."/>
            <person name="Gelbart W."/>
            <person name="Iyer V.N."/>
            <person name="Pollard D.A."/>
            <person name="Sackton T.B."/>
            <person name="Larracuente A.M."/>
            <person name="Singh N.D."/>
            <person name="Abad J.P."/>
            <person name="Abt D.N."/>
            <person name="Adryan B."/>
            <person name="Aguade M."/>
            <person name="Akashi H."/>
            <person name="Anderson W.W."/>
            <person name="Aquadro C.F."/>
            <person name="Ardell D.H."/>
            <person name="Arguello R."/>
            <person name="Artieri C.G."/>
            <person name="Barbash D.A."/>
            <person name="Barker D."/>
            <person name="Barsanti P."/>
            <person name="Batterham P."/>
            <person name="Batzoglou S."/>
            <person name="Begun D."/>
            <person name="Bhutkar A."/>
            <person name="Blanco E."/>
            <person name="Bosak S.A."/>
            <person name="Bradley R.K."/>
            <person name="Brand A.D."/>
            <person name="Brent M.R."/>
            <person name="Brooks A.N."/>
            <person name="Brown R.H."/>
            <person name="Butlin R.K."/>
            <person name="Caggese C."/>
            <person name="Calvi B.R."/>
            <person name="Bernardo de Carvalho A."/>
            <person name="Caspi A."/>
            <person name="Castrezana S."/>
            <person name="Celniker S.E."/>
            <person name="Chang J.L."/>
            <person name="Chapple C."/>
            <person name="Chatterji S."/>
            <person name="Chinwalla A."/>
            <person name="Civetta A."/>
            <person name="Clifton S.W."/>
            <person name="Comeron J.M."/>
            <person name="Costello J.C."/>
            <person name="Coyne J.A."/>
            <person name="Daub J."/>
            <person name="David R.G."/>
            <person name="Delcher A.L."/>
            <person name="Delehaunty K."/>
            <person name="Do C.B."/>
            <person name="Ebling H."/>
            <person name="Edwards K."/>
            <person name="Eickbush T."/>
            <person name="Evans J.D."/>
            <person name="Filipski A."/>
            <person name="Findeiss S."/>
            <person name="Freyhult E."/>
            <person name="Fulton L."/>
            <person name="Fulton R."/>
            <person name="Garcia A.C."/>
            <person name="Gardiner A."/>
            <person name="Garfield D.A."/>
            <person name="Garvin B.E."/>
            <person name="Gibson G."/>
            <person name="Gilbert D."/>
            <person name="Gnerre S."/>
            <person name="Godfrey J."/>
            <person name="Good R."/>
            <person name="Gotea V."/>
            <person name="Gravely B."/>
            <person name="Greenberg A.J."/>
            <person name="Griffiths-Jones S."/>
            <person name="Gross S."/>
            <person name="Guigo R."/>
            <person name="Gustafson E.A."/>
            <person name="Haerty W."/>
            <person name="Hahn M.W."/>
            <person name="Halligan D.L."/>
            <person name="Halpern A.L."/>
            <person name="Halter G.M."/>
            <person name="Han M.V."/>
            <person name="Heger A."/>
            <person name="Hillier L."/>
            <person name="Hinrichs A.S."/>
            <person name="Holmes I."/>
            <person name="Hoskins R.A."/>
            <person name="Hubisz M.J."/>
            <person name="Hultmark D."/>
            <person name="Huntley M.A."/>
            <person name="Jaffe D.B."/>
            <person name="Jagadeeshan S."/>
            <person name="Jeck W.R."/>
            <person name="Johnson J."/>
            <person name="Jones C.D."/>
            <person name="Jordan W.C."/>
            <person name="Karpen G.H."/>
            <person name="Kataoka E."/>
            <person name="Keightley P.D."/>
            <person name="Kheradpour P."/>
            <person name="Kirkness E.F."/>
            <person name="Koerich L.B."/>
            <person name="Kristiansen K."/>
            <person name="Kudrna D."/>
            <person name="Kulathinal R.J."/>
            <person name="Kumar S."/>
            <person name="Kwok R."/>
            <person name="Lander E."/>
            <person name="Langley C.H."/>
            <person name="Lapoint R."/>
            <person name="Lazzaro B.P."/>
            <person name="Lee S.J."/>
            <person name="Levesque L."/>
            <person name="Li R."/>
            <person name="Lin C.F."/>
            <person name="Lin M.F."/>
            <person name="Lindblad-Toh K."/>
            <person name="Llopart A."/>
            <person name="Long M."/>
            <person name="Low L."/>
            <person name="Lozovsky E."/>
            <person name="Lu J."/>
            <person name="Luo M."/>
            <person name="Machado C.A."/>
            <person name="Makalowski W."/>
            <person name="Marzo M."/>
            <person name="Matsuda M."/>
            <person name="Matzkin L."/>
            <person name="McAllister B."/>
            <person name="McBride C.S."/>
            <person name="McKernan B."/>
            <person name="McKernan K."/>
            <person name="Mendez-Lago M."/>
            <person name="Minx P."/>
            <person name="Mollenhauer M.U."/>
            <person name="Montooth K."/>
            <person name="Mount S.M."/>
            <person name="Mu X."/>
            <person name="Myers E."/>
            <person name="Negre B."/>
            <person name="Newfeld S."/>
            <person name="Nielsen R."/>
            <person name="Noor M.A."/>
            <person name="O'Grady P."/>
            <person name="Pachter L."/>
            <person name="Papaceit M."/>
            <person name="Parisi M.J."/>
            <person name="Parisi M."/>
            <person name="Parts L."/>
            <person name="Pedersen J.S."/>
            <person name="Pesole G."/>
            <person name="Phillippy A.M."/>
            <person name="Ponting C.P."/>
            <person name="Pop M."/>
            <person name="Porcelli D."/>
            <person name="Powell J.R."/>
            <person name="Prohaska S."/>
            <person name="Pruitt K."/>
            <person name="Puig M."/>
            <person name="Quesneville H."/>
            <person name="Ram K.R."/>
            <person name="Rand D."/>
            <person name="Rasmussen M.D."/>
            <person name="Reed L.K."/>
            <person name="Reenan R."/>
            <person name="Reily A."/>
            <person name="Remington K.A."/>
            <person name="Rieger T.T."/>
            <person name="Ritchie M.G."/>
            <person name="Robin C."/>
            <person name="Rogers Y.H."/>
            <person name="Rohde C."/>
            <person name="Rozas J."/>
            <person name="Rubenfield M.J."/>
            <person name="Ruiz A."/>
            <person name="Russo S."/>
            <person name="Salzberg S.L."/>
            <person name="Sanchez-Gracia A."/>
            <person name="Saranga D.J."/>
            <person name="Sato H."/>
            <person name="Schaeffer S.W."/>
            <person name="Schatz M.C."/>
            <person name="Schlenke T."/>
            <person name="Schwartz R."/>
            <person name="Segarra C."/>
            <person name="Singh R.S."/>
            <person name="Sirot L."/>
            <person name="Sirota M."/>
            <person name="Sisneros N.B."/>
            <person name="Smith C.D."/>
            <person name="Smith T.F."/>
            <person name="Spieth J."/>
            <person name="Stage D.E."/>
            <person name="Stark A."/>
            <person name="Stephan W."/>
            <person name="Strausberg R.L."/>
            <person name="Strempel S."/>
            <person name="Sturgill D."/>
            <person name="Sutton G."/>
            <person name="Sutton G.G."/>
            <person name="Tao W."/>
            <person name="Teichmann S."/>
            <person name="Tobari Y.N."/>
            <person name="Tomimura Y."/>
            <person name="Tsolas J.M."/>
            <person name="Valente V.L."/>
            <person name="Venter E."/>
            <person name="Venter J.C."/>
            <person name="Vicario S."/>
            <person name="Vieira F.G."/>
            <person name="Vilella A.J."/>
            <person name="Villasante A."/>
            <person name="Walenz B."/>
            <person name="Wang J."/>
            <person name="Wasserman M."/>
            <person name="Watts T."/>
            <person name="Wilson D."/>
            <person name="Wilson R.K."/>
            <person name="Wing R.A."/>
            <person name="Wolfner M.F."/>
            <person name="Wong A."/>
            <person name="Wong G.K."/>
            <person name="Wu C.I."/>
            <person name="Wu G."/>
            <person name="Yamamoto D."/>
            <person name="Yang H.P."/>
            <person name="Yang S.P."/>
            <person name="Yorke J.A."/>
            <person name="Yoshida K."/>
            <person name="Zdobnov E."/>
            <person name="Zhang P."/>
            <person name="Zhang Y."/>
            <person name="Zimin A.V."/>
            <person name="Baldwin J."/>
            <person name="Abdouelleil A."/>
            <person name="Abdulkadir J."/>
            <person name="Abebe A."/>
            <person name="Abera B."/>
            <person name="Abreu J."/>
            <person name="Acer S.C."/>
            <person name="Aftuck L."/>
            <person name="Alexander A."/>
            <person name="An P."/>
            <person name="Anderson E."/>
            <person name="Anderson S."/>
            <person name="Arachi H."/>
            <person name="Azer M."/>
            <person name="Bachantsang P."/>
            <person name="Barry A."/>
            <person name="Bayul T."/>
            <person name="Berlin A."/>
            <person name="Bessette D."/>
            <person name="Bloom T."/>
            <person name="Blye J."/>
            <person name="Boguslavskiy L."/>
            <person name="Bonnet C."/>
            <person name="Boukhgalter B."/>
            <person name="Bourzgui I."/>
            <person name="Brown A."/>
            <person name="Cahill P."/>
            <person name="Channer S."/>
            <person name="Cheshatsang Y."/>
            <person name="Chuda L."/>
            <person name="Citroen M."/>
            <person name="Collymore A."/>
            <person name="Cooke P."/>
            <person name="Costello M."/>
            <person name="D'Aco K."/>
            <person name="Daza R."/>
            <person name="De Haan G."/>
            <person name="DeGray S."/>
            <person name="DeMaso C."/>
            <person name="Dhargay N."/>
            <person name="Dooley K."/>
            <person name="Dooley E."/>
            <person name="Doricent M."/>
            <person name="Dorje P."/>
            <person name="Dorjee K."/>
            <person name="Dupes A."/>
            <person name="Elong R."/>
            <person name="Falk J."/>
            <person name="Farina A."/>
            <person name="Faro S."/>
            <person name="Ferguson D."/>
            <person name="Fisher S."/>
            <person name="Foley C.D."/>
            <person name="Franke A."/>
            <person name="Friedrich D."/>
            <person name="Gadbois L."/>
            <person name="Gearin G."/>
            <person name="Gearin C.R."/>
            <person name="Giannoukos G."/>
            <person name="Goode T."/>
            <person name="Graham J."/>
            <person name="Grandbois E."/>
            <person name="Grewal S."/>
            <person name="Gyaltsen K."/>
            <person name="Hafez N."/>
            <person name="Hagos B."/>
            <person name="Hall J."/>
            <person name="Henson C."/>
            <person name="Hollinger A."/>
            <person name="Honan T."/>
            <person name="Huard M.D."/>
            <person name="Hughes L."/>
            <person name="Hurhula B."/>
            <person name="Husby M.E."/>
            <person name="Kamat A."/>
            <person name="Kanga B."/>
            <person name="Kashin S."/>
            <person name="Khazanovich D."/>
            <person name="Kisner P."/>
            <person name="Lance K."/>
            <person name="Lara M."/>
            <person name="Lee W."/>
            <person name="Lennon N."/>
            <person name="Letendre F."/>
            <person name="LeVine R."/>
            <person name="Lipovsky A."/>
            <person name="Liu X."/>
            <person name="Liu J."/>
            <person name="Liu S."/>
            <person name="Lokyitsang T."/>
            <person name="Lokyitsang Y."/>
            <person name="Lubonja R."/>
            <person name="Lui A."/>
            <person name="MacDonald P."/>
            <person name="Magnisalis V."/>
            <person name="Maru K."/>
            <person name="Matthews C."/>
            <person name="McCusker W."/>
            <person name="McDonough S."/>
            <person name="Mehta T."/>
            <person name="Meldrim J."/>
            <person name="Meneus L."/>
            <person name="Mihai O."/>
            <person name="Mihalev A."/>
            <person name="Mihova T."/>
            <person name="Mittelman R."/>
            <person name="Mlenga V."/>
            <person name="Montmayeur A."/>
            <person name="Mulrain L."/>
            <person name="Navidi A."/>
            <person name="Naylor J."/>
            <person name="Negash T."/>
            <person name="Nguyen T."/>
            <person name="Nguyen N."/>
            <person name="Nicol R."/>
            <person name="Norbu C."/>
            <person name="Norbu N."/>
            <person name="Novod N."/>
            <person name="O'Neill B."/>
            <person name="Osman S."/>
            <person name="Markiewicz E."/>
            <person name="Oyono O.L."/>
            <person name="Patti C."/>
            <person name="Phunkhang P."/>
            <person name="Pierre F."/>
            <person name="Priest M."/>
            <person name="Raghuraman S."/>
            <person name="Rege F."/>
            <person name="Reyes R."/>
            <person name="Rise C."/>
            <person name="Rogov P."/>
            <person name="Ross K."/>
            <person name="Ryan E."/>
            <person name="Settipalli S."/>
            <person name="Shea T."/>
            <person name="Sherpa N."/>
            <person name="Shi L."/>
            <person name="Shih D."/>
            <person name="Sparrow T."/>
            <person name="Spaulding J."/>
            <person name="Stalker J."/>
            <person name="Stange-Thomann N."/>
            <person name="Stavropoulos S."/>
            <person name="Stone C."/>
            <person name="Strader C."/>
            <person name="Tesfaye S."/>
            <person name="Thomson T."/>
            <person name="Thoulutsang Y."/>
            <person name="Thoulutsang D."/>
            <person name="Topham K."/>
            <person name="Topping I."/>
            <person name="Tsamla T."/>
            <person name="Vassiliev H."/>
            <person name="Vo A."/>
            <person name="Wangchuk T."/>
            <person name="Wangdi T."/>
            <person name="Weiand M."/>
            <person name="Wilkinson J."/>
            <person name="Wilson A."/>
            <person name="Yadav S."/>
            <person name="Young G."/>
            <person name="Yu Q."/>
            <person name="Zembek L."/>
            <person name="Zhong D."/>
            <person name="Zimmer A."/>
            <person name="Zwirko Z."/>
            <person name="Jaffe D.B."/>
            <person name="Alvarez P."/>
            <person name="Brockman W."/>
            <person name="Butler J."/>
            <person name="Chin C."/>
            <person name="Gnerre S."/>
            <person name="Grabherr M."/>
            <person name="Kleber M."/>
            <person name="Mauceli E."/>
            <person name="MacCallum I."/>
        </authorList>
    </citation>
    <scope>NUCLEOTIDE SEQUENCE [LARGE SCALE GENOMIC DNA]</scope>
    <source>
        <strain evidence="3">Tucson 15287-2541.00</strain>
    </source>
</reference>
<dbReference type="EMBL" id="CH917438">
    <property type="protein sequence ID" value="EDW04536.1"/>
    <property type="molecule type" value="Genomic_DNA"/>
</dbReference>
<evidence type="ECO:0000256" key="1">
    <source>
        <dbReference type="SAM" id="MobiDB-lite"/>
    </source>
</evidence>
<accession>B4K1K1</accession>
<dbReference type="Gene3D" id="2.40.70.10">
    <property type="entry name" value="Acid Proteases"/>
    <property type="match status" value="1"/>
</dbReference>
<sequence length="290" mass="32060">MEASFNFAYDSLERLDYDEIGSDLSINFLRQFVEVACRHASERFNNKRLVFQSHIQEIIGLKKVDSTSAGKLREFSGKVNSHMRALESLGSSQEISGGMVIHMLLQKLDITTQSCWEESAPMDQILALLDSGSQLHLVTSRLAEQLQLKKNRSTTIVSGLGDTNVRTEGHTVEICLKYRADSLTALVSPTITDSQHGIGIGIQNWNIPANYKPQRVDLLIGASMFLLCVGQIKLWEVGSCSVGLNSSEEKSIEEHSKQDQQLTGAAEATTADTKQATQPLESAIRWNCES</sequence>